<feature type="domain" description="Nudix hydrolase" evidence="3">
    <location>
        <begin position="1"/>
        <end position="128"/>
    </location>
</feature>
<protein>
    <submittedName>
        <fullName evidence="4">8-oxo-dGTP diphosphatase</fullName>
    </submittedName>
</protein>
<dbReference type="PRINTS" id="PR00502">
    <property type="entry name" value="NUDIXFAMILY"/>
</dbReference>
<sequence>MKHIGVGVDAFILNEHNELLLVRRKKEPEAAHWSLPGGKVELMETIEDATVREIKEELGVTITLTRLLCVTNHILPPATHSVAPTFIKNRREYSHLKEREGRSPVSRWEMNRLRTRGSLLAISIVRLFEC</sequence>
<dbReference type="PATRIC" id="fig|1461583.4.peg.2583"/>
<organism evidence="4">
    <name type="scientific">Metalysinibacillus saudimassiliensis</name>
    <dbReference type="NCBI Taxonomy" id="1461583"/>
    <lineage>
        <taxon>Bacteria</taxon>
        <taxon>Bacillati</taxon>
        <taxon>Bacillota</taxon>
        <taxon>Bacilli</taxon>
        <taxon>Bacillales</taxon>
        <taxon>Caryophanaceae</taxon>
        <taxon>Metalysinibacillus</taxon>
    </lineage>
</organism>
<dbReference type="HOGENOM" id="CLU_037162_20_6_9"/>
<dbReference type="AlphaFoldDB" id="A0A078MK93"/>
<name>A0A078MK93_9BACL</name>
<dbReference type="PANTHER" id="PTHR43046">
    <property type="entry name" value="GDP-MANNOSE MANNOSYL HYDROLASE"/>
    <property type="match status" value="1"/>
</dbReference>
<proteinExistence type="predicted"/>
<dbReference type="Pfam" id="PF00293">
    <property type="entry name" value="NUDIX"/>
    <property type="match status" value="1"/>
</dbReference>
<dbReference type="EMBL" id="LN483080">
    <property type="protein sequence ID" value="CEA05872.1"/>
    <property type="molecule type" value="Genomic_DNA"/>
</dbReference>
<dbReference type="InterPro" id="IPR020476">
    <property type="entry name" value="Nudix_hydrolase"/>
</dbReference>
<dbReference type="PANTHER" id="PTHR43046:SF14">
    <property type="entry name" value="MUTT_NUDIX FAMILY PROTEIN"/>
    <property type="match status" value="1"/>
</dbReference>
<keyword evidence="2" id="KW-0378">Hydrolase</keyword>
<comment type="cofactor">
    <cofactor evidence="1">
        <name>Mg(2+)</name>
        <dbReference type="ChEBI" id="CHEBI:18420"/>
    </cofactor>
</comment>
<dbReference type="GO" id="GO:0016787">
    <property type="term" value="F:hydrolase activity"/>
    <property type="evidence" value="ECO:0007669"/>
    <property type="project" value="UniProtKB-KW"/>
</dbReference>
<evidence type="ECO:0000259" key="3">
    <source>
        <dbReference type="PROSITE" id="PS51462"/>
    </source>
</evidence>
<accession>A0A078MK93</accession>
<reference evidence="4" key="1">
    <citation type="submission" date="2014-07" db="EMBL/GenBank/DDBJ databases">
        <authorList>
            <person name="Urmite Genomes Urmite Genomes"/>
        </authorList>
    </citation>
    <scope>NUCLEOTIDE SEQUENCE</scope>
    <source>
        <strain evidence="4">13S34_air</strain>
    </source>
</reference>
<evidence type="ECO:0000256" key="1">
    <source>
        <dbReference type="ARBA" id="ARBA00001946"/>
    </source>
</evidence>
<gene>
    <name evidence="4" type="primary">mutT</name>
    <name evidence="4" type="ORF">BN1050_02689</name>
</gene>
<dbReference type="InterPro" id="IPR000086">
    <property type="entry name" value="NUDIX_hydrolase_dom"/>
</dbReference>
<evidence type="ECO:0000256" key="2">
    <source>
        <dbReference type="ARBA" id="ARBA00022801"/>
    </source>
</evidence>
<evidence type="ECO:0000313" key="4">
    <source>
        <dbReference type="EMBL" id="CEA05872.1"/>
    </source>
</evidence>
<dbReference type="SUPFAM" id="SSF55811">
    <property type="entry name" value="Nudix"/>
    <property type="match status" value="1"/>
</dbReference>
<dbReference type="PROSITE" id="PS51462">
    <property type="entry name" value="NUDIX"/>
    <property type="match status" value="1"/>
</dbReference>
<dbReference type="Gene3D" id="3.90.79.10">
    <property type="entry name" value="Nucleoside Triphosphate Pyrophosphohydrolase"/>
    <property type="match status" value="1"/>
</dbReference>
<dbReference type="InterPro" id="IPR015797">
    <property type="entry name" value="NUDIX_hydrolase-like_dom_sf"/>
</dbReference>